<dbReference type="EMBL" id="JACAZI010000009">
    <property type="protein sequence ID" value="KAF7351986.1"/>
    <property type="molecule type" value="Genomic_DNA"/>
</dbReference>
<dbReference type="OrthoDB" id="2920287at2759"/>
<accession>A0A8H7CXV7</accession>
<sequence length="188" mass="21298">MSTTLTFTDQKLLESAVVDAEGTVQYTTTTTSGFRGRKITTIMAASGPVGVMNWRQKTFTINGVHREWEYLKSRSGGIFSSEREWKWDHRHYKLKYHDSQKELLATPNFANAAGTVRFTTYRSHLFHDNKRAAIYFPSQMEDETEKMFLLMAILQTEIRRQDRARNARNNAAASSAMASSAVATSGPC</sequence>
<comment type="caution">
    <text evidence="1">The sequence shown here is derived from an EMBL/GenBank/DDBJ whole genome shotgun (WGS) entry which is preliminary data.</text>
</comment>
<dbReference type="Proteomes" id="UP000620124">
    <property type="component" value="Unassembled WGS sequence"/>
</dbReference>
<evidence type="ECO:0000313" key="1">
    <source>
        <dbReference type="EMBL" id="KAF7351986.1"/>
    </source>
</evidence>
<reference evidence="1" key="1">
    <citation type="submission" date="2020-05" db="EMBL/GenBank/DDBJ databases">
        <title>Mycena genomes resolve the evolution of fungal bioluminescence.</title>
        <authorList>
            <person name="Tsai I.J."/>
        </authorList>
    </citation>
    <scope>NUCLEOTIDE SEQUENCE</scope>
    <source>
        <strain evidence="1">CCC161011</strain>
    </source>
</reference>
<organism evidence="1 2">
    <name type="scientific">Mycena venus</name>
    <dbReference type="NCBI Taxonomy" id="2733690"/>
    <lineage>
        <taxon>Eukaryota</taxon>
        <taxon>Fungi</taxon>
        <taxon>Dikarya</taxon>
        <taxon>Basidiomycota</taxon>
        <taxon>Agaricomycotina</taxon>
        <taxon>Agaricomycetes</taxon>
        <taxon>Agaricomycetidae</taxon>
        <taxon>Agaricales</taxon>
        <taxon>Marasmiineae</taxon>
        <taxon>Mycenaceae</taxon>
        <taxon>Mycena</taxon>
    </lineage>
</organism>
<proteinExistence type="predicted"/>
<keyword evidence="2" id="KW-1185">Reference proteome</keyword>
<dbReference type="AlphaFoldDB" id="A0A8H7CXV7"/>
<evidence type="ECO:0000313" key="2">
    <source>
        <dbReference type="Proteomes" id="UP000620124"/>
    </source>
</evidence>
<gene>
    <name evidence="1" type="ORF">MVEN_01160800</name>
</gene>
<protein>
    <submittedName>
        <fullName evidence="1">Uncharacterized protein</fullName>
    </submittedName>
</protein>
<name>A0A8H7CXV7_9AGAR</name>